<keyword evidence="3" id="KW-1185">Reference proteome</keyword>
<organism evidence="2 3">
    <name type="scientific">Chitinophaga jiangningensis</name>
    <dbReference type="NCBI Taxonomy" id="1419482"/>
    <lineage>
        <taxon>Bacteria</taxon>
        <taxon>Pseudomonadati</taxon>
        <taxon>Bacteroidota</taxon>
        <taxon>Chitinophagia</taxon>
        <taxon>Chitinophagales</taxon>
        <taxon>Chitinophagaceae</taxon>
        <taxon>Chitinophaga</taxon>
    </lineage>
</organism>
<dbReference type="RefSeq" id="WP_073085915.1">
    <property type="nucleotide sequence ID" value="NZ_FRBL01000009.1"/>
</dbReference>
<dbReference type="InterPro" id="IPR037401">
    <property type="entry name" value="SnoaL-like"/>
</dbReference>
<protein>
    <submittedName>
        <fullName evidence="2">SnoaL-like domain-containing protein</fullName>
    </submittedName>
</protein>
<evidence type="ECO:0000313" key="2">
    <source>
        <dbReference type="EMBL" id="SHM64855.1"/>
    </source>
</evidence>
<dbReference type="InterPro" id="IPR032710">
    <property type="entry name" value="NTF2-like_dom_sf"/>
</dbReference>
<proteinExistence type="predicted"/>
<dbReference type="EMBL" id="FRBL01000009">
    <property type="protein sequence ID" value="SHM64855.1"/>
    <property type="molecule type" value="Genomic_DNA"/>
</dbReference>
<dbReference type="Gene3D" id="3.10.450.50">
    <property type="match status" value="1"/>
</dbReference>
<dbReference type="Proteomes" id="UP000184420">
    <property type="component" value="Unassembled WGS sequence"/>
</dbReference>
<gene>
    <name evidence="2" type="ORF">SAMN05444266_109333</name>
</gene>
<dbReference type="STRING" id="1419482.SAMN05444266_109333"/>
<dbReference type="Pfam" id="PF13577">
    <property type="entry name" value="SnoaL_4"/>
    <property type="match status" value="1"/>
</dbReference>
<dbReference type="AlphaFoldDB" id="A0A1M7KHM4"/>
<evidence type="ECO:0000313" key="3">
    <source>
        <dbReference type="Proteomes" id="UP000184420"/>
    </source>
</evidence>
<reference evidence="2 3" key="1">
    <citation type="submission" date="2016-11" db="EMBL/GenBank/DDBJ databases">
        <authorList>
            <person name="Jaros S."/>
            <person name="Januszkiewicz K."/>
            <person name="Wedrychowicz H."/>
        </authorList>
    </citation>
    <scope>NUCLEOTIDE SEQUENCE [LARGE SCALE GENOMIC DNA]</scope>
    <source>
        <strain evidence="2 3">DSM 27406</strain>
    </source>
</reference>
<sequence>MNTNELADKIAIKELVDRISMLADKKDFEQQVQLFTADAISETIADGKTILKITGRKEMAAAFNQFLQQVETVYHFNGQHVITLNGNYAQGKLYCFITLISKEAGNKITTTIGATYEDEYVHINHQWLVAKRTGHFEWQKKNVDVDF</sequence>
<name>A0A1M7KHM4_9BACT</name>
<feature type="domain" description="SnoaL-like" evidence="1">
    <location>
        <begin position="5"/>
        <end position="133"/>
    </location>
</feature>
<evidence type="ECO:0000259" key="1">
    <source>
        <dbReference type="Pfam" id="PF13577"/>
    </source>
</evidence>
<dbReference type="SUPFAM" id="SSF54427">
    <property type="entry name" value="NTF2-like"/>
    <property type="match status" value="1"/>
</dbReference>
<accession>A0A1M7KHM4</accession>
<dbReference type="OrthoDB" id="2084678at2"/>